<evidence type="ECO:0008006" key="4">
    <source>
        <dbReference type="Google" id="ProtNLM"/>
    </source>
</evidence>
<keyword evidence="1" id="KW-1133">Transmembrane helix</keyword>
<protein>
    <recommendedName>
        <fullName evidence="4">DUF2933 domain-containing protein</fullName>
    </recommendedName>
</protein>
<dbReference type="EMBL" id="MCAS01000045">
    <property type="protein sequence ID" value="RKF35716.1"/>
    <property type="molecule type" value="Genomic_DNA"/>
</dbReference>
<reference evidence="2 3" key="1">
    <citation type="submission" date="2016-07" db="EMBL/GenBank/DDBJ databases">
        <title>Genome analysis of Burkholderia fungorum ES3-20.</title>
        <authorList>
            <person name="Xu D."/>
            <person name="Yao R."/>
            <person name="Zheng S."/>
        </authorList>
    </citation>
    <scope>NUCLEOTIDE SEQUENCE [LARGE SCALE GENOMIC DNA]</scope>
    <source>
        <strain evidence="2 3">ES3-20</strain>
    </source>
</reference>
<keyword evidence="1" id="KW-0472">Membrane</keyword>
<proteinExistence type="predicted"/>
<organism evidence="2 3">
    <name type="scientific">Paraburkholderia fungorum</name>
    <dbReference type="NCBI Taxonomy" id="134537"/>
    <lineage>
        <taxon>Bacteria</taxon>
        <taxon>Pseudomonadati</taxon>
        <taxon>Pseudomonadota</taxon>
        <taxon>Betaproteobacteria</taxon>
        <taxon>Burkholderiales</taxon>
        <taxon>Burkholderiaceae</taxon>
        <taxon>Paraburkholderia</taxon>
    </lineage>
</organism>
<feature type="transmembrane region" description="Helical" evidence="1">
    <location>
        <begin position="24"/>
        <end position="44"/>
    </location>
</feature>
<evidence type="ECO:0000313" key="2">
    <source>
        <dbReference type="EMBL" id="RKF35716.1"/>
    </source>
</evidence>
<name>A0A420FRV0_9BURK</name>
<comment type="caution">
    <text evidence="2">The sequence shown here is derived from an EMBL/GenBank/DDBJ whole genome shotgun (WGS) entry which is preliminary data.</text>
</comment>
<gene>
    <name evidence="2" type="ORF">BCY88_08725</name>
</gene>
<dbReference type="InterPro" id="IPR021682">
    <property type="entry name" value="DUF2933"/>
</dbReference>
<evidence type="ECO:0000256" key="1">
    <source>
        <dbReference type="SAM" id="Phobius"/>
    </source>
</evidence>
<dbReference type="AlphaFoldDB" id="A0A420FRV0"/>
<dbReference type="Pfam" id="PF11666">
    <property type="entry name" value="DUF2933"/>
    <property type="match status" value="1"/>
</dbReference>
<sequence length="84" mass="9423">MGGVPFRRTHHVSGQLSMKRNTKAIVVAASGLVALVVLGYWALLQFRGSWLNFIVLACLVICPLSMLFMMRGKRPDRSKPDHRD</sequence>
<dbReference type="Proteomes" id="UP000283709">
    <property type="component" value="Unassembled WGS sequence"/>
</dbReference>
<keyword evidence="1" id="KW-0812">Transmembrane</keyword>
<accession>A0A420FRV0</accession>
<evidence type="ECO:0000313" key="3">
    <source>
        <dbReference type="Proteomes" id="UP000283709"/>
    </source>
</evidence>
<feature type="transmembrane region" description="Helical" evidence="1">
    <location>
        <begin position="50"/>
        <end position="69"/>
    </location>
</feature>